<dbReference type="Proteomes" id="UP000299102">
    <property type="component" value="Unassembled WGS sequence"/>
</dbReference>
<protein>
    <submittedName>
        <fullName evidence="2">Uncharacterized protein</fullName>
    </submittedName>
</protein>
<dbReference type="AlphaFoldDB" id="A0A4C1U8W9"/>
<feature type="region of interest" description="Disordered" evidence="1">
    <location>
        <begin position="17"/>
        <end position="67"/>
    </location>
</feature>
<evidence type="ECO:0000256" key="1">
    <source>
        <dbReference type="SAM" id="MobiDB-lite"/>
    </source>
</evidence>
<keyword evidence="3" id="KW-1185">Reference proteome</keyword>
<reference evidence="2 3" key="1">
    <citation type="journal article" date="2019" name="Commun. Biol.">
        <title>The bagworm genome reveals a unique fibroin gene that provides high tensile strength.</title>
        <authorList>
            <person name="Kono N."/>
            <person name="Nakamura H."/>
            <person name="Ohtoshi R."/>
            <person name="Tomita M."/>
            <person name="Numata K."/>
            <person name="Arakawa K."/>
        </authorList>
    </citation>
    <scope>NUCLEOTIDE SEQUENCE [LARGE SCALE GENOMIC DNA]</scope>
</reference>
<accession>A0A4C1U8W9</accession>
<gene>
    <name evidence="2" type="ORF">EVAR_17166_1</name>
</gene>
<evidence type="ECO:0000313" key="2">
    <source>
        <dbReference type="EMBL" id="GBP22812.1"/>
    </source>
</evidence>
<feature type="compositionally biased region" description="Low complexity" evidence="1">
    <location>
        <begin position="42"/>
        <end position="59"/>
    </location>
</feature>
<comment type="caution">
    <text evidence="2">The sequence shown here is derived from an EMBL/GenBank/DDBJ whole genome shotgun (WGS) entry which is preliminary data.</text>
</comment>
<name>A0A4C1U8W9_EUMVA</name>
<evidence type="ECO:0000313" key="3">
    <source>
        <dbReference type="Proteomes" id="UP000299102"/>
    </source>
</evidence>
<dbReference type="EMBL" id="BGZK01000144">
    <property type="protein sequence ID" value="GBP22812.1"/>
    <property type="molecule type" value="Genomic_DNA"/>
</dbReference>
<sequence>MSLSPFGLLYLARSCDHDDGWSKVGVTNSGRKGAEATRDWTAGPPISGGRRPAAAGSSAPAPPALGA</sequence>
<organism evidence="2 3">
    <name type="scientific">Eumeta variegata</name>
    <name type="common">Bagworm moth</name>
    <name type="synonym">Eumeta japonica</name>
    <dbReference type="NCBI Taxonomy" id="151549"/>
    <lineage>
        <taxon>Eukaryota</taxon>
        <taxon>Metazoa</taxon>
        <taxon>Ecdysozoa</taxon>
        <taxon>Arthropoda</taxon>
        <taxon>Hexapoda</taxon>
        <taxon>Insecta</taxon>
        <taxon>Pterygota</taxon>
        <taxon>Neoptera</taxon>
        <taxon>Endopterygota</taxon>
        <taxon>Lepidoptera</taxon>
        <taxon>Glossata</taxon>
        <taxon>Ditrysia</taxon>
        <taxon>Tineoidea</taxon>
        <taxon>Psychidae</taxon>
        <taxon>Oiketicinae</taxon>
        <taxon>Eumeta</taxon>
    </lineage>
</organism>
<proteinExistence type="predicted"/>